<evidence type="ECO:0000313" key="1">
    <source>
        <dbReference type="EMBL" id="KAJ7027749.1"/>
    </source>
</evidence>
<accession>A0AAD6SHR9</accession>
<name>A0AAD6SHR9_9AGAR</name>
<evidence type="ECO:0000313" key="2">
    <source>
        <dbReference type="Proteomes" id="UP001218188"/>
    </source>
</evidence>
<dbReference type="Proteomes" id="UP001218188">
    <property type="component" value="Unassembled WGS sequence"/>
</dbReference>
<organism evidence="1 2">
    <name type="scientific">Mycena alexandri</name>
    <dbReference type="NCBI Taxonomy" id="1745969"/>
    <lineage>
        <taxon>Eukaryota</taxon>
        <taxon>Fungi</taxon>
        <taxon>Dikarya</taxon>
        <taxon>Basidiomycota</taxon>
        <taxon>Agaricomycotina</taxon>
        <taxon>Agaricomycetes</taxon>
        <taxon>Agaricomycetidae</taxon>
        <taxon>Agaricales</taxon>
        <taxon>Marasmiineae</taxon>
        <taxon>Mycenaceae</taxon>
        <taxon>Mycena</taxon>
    </lineage>
</organism>
<reference evidence="1" key="1">
    <citation type="submission" date="2023-03" db="EMBL/GenBank/DDBJ databases">
        <title>Massive genome expansion in bonnet fungi (Mycena s.s.) driven by repeated elements and novel gene families across ecological guilds.</title>
        <authorList>
            <consortium name="Lawrence Berkeley National Laboratory"/>
            <person name="Harder C.B."/>
            <person name="Miyauchi S."/>
            <person name="Viragh M."/>
            <person name="Kuo A."/>
            <person name="Thoen E."/>
            <person name="Andreopoulos B."/>
            <person name="Lu D."/>
            <person name="Skrede I."/>
            <person name="Drula E."/>
            <person name="Henrissat B."/>
            <person name="Morin E."/>
            <person name="Kohler A."/>
            <person name="Barry K."/>
            <person name="LaButti K."/>
            <person name="Morin E."/>
            <person name="Salamov A."/>
            <person name="Lipzen A."/>
            <person name="Mereny Z."/>
            <person name="Hegedus B."/>
            <person name="Baldrian P."/>
            <person name="Stursova M."/>
            <person name="Weitz H."/>
            <person name="Taylor A."/>
            <person name="Grigoriev I.V."/>
            <person name="Nagy L.G."/>
            <person name="Martin F."/>
            <person name="Kauserud H."/>
        </authorList>
    </citation>
    <scope>NUCLEOTIDE SEQUENCE</scope>
    <source>
        <strain evidence="1">CBHHK200</strain>
    </source>
</reference>
<dbReference type="AlphaFoldDB" id="A0AAD6SHR9"/>
<keyword evidence="2" id="KW-1185">Reference proteome</keyword>
<gene>
    <name evidence="1" type="ORF">C8F04DRAFT_1121623</name>
</gene>
<sequence length="220" mass="24417">MKILEPGASYQLELSRELAMIGSSRAGSCNSYLGLVPCQMSGPLIKYWRIVERAESYFKVQWKSGDLTWLGYAEAKHLEALSSYLEAMGVSTISQLKQGVGIRPEFDEDVRSDAVRYDSHGVRVSARRKSRKAAKERVDGPESPQLLPLSSHIRTYLDMIHDLSPSQLETCEKYAGDVMGFVAKTNGHAGEPPMAYESYKKLHPMARVPSDFPDVVSADG</sequence>
<comment type="caution">
    <text evidence="1">The sequence shown here is derived from an EMBL/GenBank/DDBJ whole genome shotgun (WGS) entry which is preliminary data.</text>
</comment>
<proteinExistence type="predicted"/>
<dbReference type="EMBL" id="JARJCM010000120">
    <property type="protein sequence ID" value="KAJ7027749.1"/>
    <property type="molecule type" value="Genomic_DNA"/>
</dbReference>
<protein>
    <submittedName>
        <fullName evidence="1">Uncharacterized protein</fullName>
    </submittedName>
</protein>